<dbReference type="Proteomes" id="UP000031189">
    <property type="component" value="Unassembled WGS sequence"/>
</dbReference>
<evidence type="ECO:0000259" key="1">
    <source>
        <dbReference type="Pfam" id="PF05272"/>
    </source>
</evidence>
<dbReference type="AlphaFoldDB" id="A0A0B3VYA1"/>
<dbReference type="PANTHER" id="PTHR34985:SF1">
    <property type="entry name" value="SLR0554 PROTEIN"/>
    <property type="match status" value="1"/>
</dbReference>
<sequence length="778" mass="90371">MELEEFIKRISSTTRTSETMEEYKQLPKAKRDDIKDVGGFVLGKLKDNRRKKDCVINRCALSLDMDYATASTIDDVEKHFNFKGYFYSTHNHTKENPRLRLIIPLSRDVSPDEYSAVSRKISEEINIEIFDDTTYESSRLMYWPSTSYDGEFIFKEIGETFLNPDEILAKYNDWTDPRQWPVSTRQEKLLQTKIKNQEDPFEKDNLIGAFCRTYDICKAIDSFLSHIYEENEINKRYDYIPATSQGGLVIYDNKFAYSHHASDPACGKLLNAFDLVRIHKFSHLDEKYEEKDNPTNLPSYKAMIEFVLSDKNVKFQLAKERAKQIDEEFGNISVEEDENECNWLSHLELDKKGRIKDTLSNIANIIRHDKNLKSIVYNQFKSSLDVIGKLPWNQVKPGWNDTDFSCIKVYFEQVYSLWSPSKFKDALYAVISAERIYHPIKEYLSTLIWDGTPRIDTLLVDYLGAKDNEYVRAITRKTLVAAIARIYEPGIKFDSILVLNGPQGIGKSTLFSILGKCWYSDSLCLTDMKDKSAAEKLQGYWILELGELAGMRKMDVETVKSFITRTDDKFRQSYGINVENHPRSNIIVGTTNSEDGFLRDITGNRRFWPVYVSGNSKYKPWDLKDVVDQIWAEAIVRYKEKEELFLKGDVLMAANIAQTESIEYDDRQGLITDYLEKLLPPNWAEMDLYDRRAFLNDTNFTDSKFSAVGSVKRYKVCIMEIWCECFNKERQDLKRMDSFVIEGILNRIGGWEKLSSNKSGKARYSLYGTQRTFVKKCS</sequence>
<dbReference type="PANTHER" id="PTHR34985">
    <property type="entry name" value="SLR0554 PROTEIN"/>
    <property type="match status" value="1"/>
</dbReference>
<proteinExistence type="predicted"/>
<feature type="domain" description="Virulence-associated protein E-like" evidence="1">
    <location>
        <begin position="444"/>
        <end position="654"/>
    </location>
</feature>
<keyword evidence="3" id="KW-1185">Reference proteome</keyword>
<organism evidence="2 3">
    <name type="scientific">Terrisporobacter othiniensis</name>
    <dbReference type="NCBI Taxonomy" id="1577792"/>
    <lineage>
        <taxon>Bacteria</taxon>
        <taxon>Bacillati</taxon>
        <taxon>Bacillota</taxon>
        <taxon>Clostridia</taxon>
        <taxon>Peptostreptococcales</taxon>
        <taxon>Peptostreptococcaceae</taxon>
        <taxon>Terrisporobacter</taxon>
    </lineage>
</organism>
<reference evidence="2 3" key="1">
    <citation type="submission" date="2014-12" db="EMBL/GenBank/DDBJ databases">
        <title>Draft genome sequence of Terrisporobacter sp. 08-306576, isolated from the blood culture of a bacteremia patient.</title>
        <authorList>
            <person name="Lund L.C."/>
            <person name="Sydenham T.V."/>
            <person name="Hogh S.V."/>
            <person name="Skov M.N."/>
            <person name="Kemp M."/>
            <person name="Justesen U.S."/>
        </authorList>
    </citation>
    <scope>NUCLEOTIDE SEQUENCE [LARGE SCALE GENOMIC DNA]</scope>
    <source>
        <strain evidence="2 3">08-306576</strain>
    </source>
</reference>
<accession>A0A0B3VYA1</accession>
<dbReference type="InterPro" id="IPR007936">
    <property type="entry name" value="VapE-like_dom"/>
</dbReference>
<evidence type="ECO:0000313" key="3">
    <source>
        <dbReference type="Proteomes" id="UP000031189"/>
    </source>
</evidence>
<dbReference type="SUPFAM" id="SSF52540">
    <property type="entry name" value="P-loop containing nucleoside triphosphate hydrolases"/>
    <property type="match status" value="1"/>
</dbReference>
<comment type="caution">
    <text evidence="2">The sequence shown here is derived from an EMBL/GenBank/DDBJ whole genome shotgun (WGS) entry which is preliminary data.</text>
</comment>
<dbReference type="EMBL" id="JWHR01000068">
    <property type="protein sequence ID" value="KHS57689.1"/>
    <property type="molecule type" value="Genomic_DNA"/>
</dbReference>
<dbReference type="STRING" id="1577792.QX51_07580"/>
<evidence type="ECO:0000313" key="2">
    <source>
        <dbReference type="EMBL" id="KHS57689.1"/>
    </source>
</evidence>
<dbReference type="InterPro" id="IPR027417">
    <property type="entry name" value="P-loop_NTPase"/>
</dbReference>
<name>A0A0B3VYA1_9FIRM</name>
<protein>
    <submittedName>
        <fullName evidence="2">Phage-like protein</fullName>
    </submittedName>
</protein>
<gene>
    <name evidence="2" type="ORF">QX51_07580</name>
</gene>
<dbReference type="Pfam" id="PF05272">
    <property type="entry name" value="VapE-like_dom"/>
    <property type="match status" value="1"/>
</dbReference>